<keyword evidence="3 6" id="KW-0378">Hydrolase</keyword>
<dbReference type="InterPro" id="IPR029058">
    <property type="entry name" value="AB_hydrolase_fold"/>
</dbReference>
<dbReference type="InterPro" id="IPR050309">
    <property type="entry name" value="Type-B_Carboxylest/Lipase"/>
</dbReference>
<dbReference type="InterPro" id="IPR019819">
    <property type="entry name" value="Carboxylesterase_B_CS"/>
</dbReference>
<feature type="domain" description="Carboxylesterase type B" evidence="7">
    <location>
        <begin position="30"/>
        <end position="535"/>
    </location>
</feature>
<feature type="chain" id="PRO_5005109480" description="Carboxylic ester hydrolase" evidence="6">
    <location>
        <begin position="24"/>
        <end position="561"/>
    </location>
</feature>
<dbReference type="SUPFAM" id="SSF53474">
    <property type="entry name" value="alpha/beta-Hydrolases"/>
    <property type="match status" value="1"/>
</dbReference>
<accession>A0A0A7ENL4</accession>
<keyword evidence="2" id="KW-0719">Serine esterase</keyword>
<keyword evidence="6" id="KW-0732">Signal</keyword>
<evidence type="ECO:0000313" key="8">
    <source>
        <dbReference type="EMBL" id="AIY68344.1"/>
    </source>
</evidence>
<proteinExistence type="evidence at transcript level"/>
<evidence type="ECO:0000256" key="5">
    <source>
        <dbReference type="ARBA" id="ARBA00023180"/>
    </source>
</evidence>
<dbReference type="PANTHER" id="PTHR11559">
    <property type="entry name" value="CARBOXYLESTERASE"/>
    <property type="match status" value="1"/>
</dbReference>
<dbReference type="GO" id="GO:0052689">
    <property type="term" value="F:carboxylic ester hydrolase activity"/>
    <property type="evidence" value="ECO:0007669"/>
    <property type="project" value="UniProtKB-KW"/>
</dbReference>
<reference evidence="8" key="1">
    <citation type="submission" date="2014-07" db="EMBL/GenBank/DDBJ databases">
        <title>Identification of esterase genes and their expression profiles in several pesticides treated Colorado potato beetle, Leptinotarsa decemlineata.</title>
        <authorList>
            <person name="Lv F."/>
            <person name="Fu K."/>
        </authorList>
    </citation>
    <scope>NUCLEOTIDE SEQUENCE</scope>
</reference>
<feature type="signal peptide" evidence="6">
    <location>
        <begin position="1"/>
        <end position="23"/>
    </location>
</feature>
<dbReference type="OrthoDB" id="410381at2759"/>
<evidence type="ECO:0000256" key="6">
    <source>
        <dbReference type="RuleBase" id="RU361235"/>
    </source>
</evidence>
<dbReference type="PROSITE" id="PS00941">
    <property type="entry name" value="CARBOXYLESTERASE_B_2"/>
    <property type="match status" value="1"/>
</dbReference>
<protein>
    <recommendedName>
        <fullName evidence="6">Carboxylic ester hydrolase</fullName>
        <ecNumber evidence="6">3.1.1.-</ecNumber>
    </recommendedName>
</protein>
<feature type="non-terminal residue" evidence="8">
    <location>
        <position position="1"/>
    </location>
</feature>
<keyword evidence="4" id="KW-1015">Disulfide bond</keyword>
<dbReference type="AlphaFoldDB" id="A0A0A7ENL4"/>
<organism evidence="8">
    <name type="scientific">Leptinotarsa decemlineata</name>
    <name type="common">Colorado potato beetle</name>
    <name type="synonym">Doryphora decemlineata</name>
    <dbReference type="NCBI Taxonomy" id="7539"/>
    <lineage>
        <taxon>Eukaryota</taxon>
        <taxon>Metazoa</taxon>
        <taxon>Ecdysozoa</taxon>
        <taxon>Arthropoda</taxon>
        <taxon>Hexapoda</taxon>
        <taxon>Insecta</taxon>
        <taxon>Pterygota</taxon>
        <taxon>Neoptera</taxon>
        <taxon>Endopterygota</taxon>
        <taxon>Coleoptera</taxon>
        <taxon>Polyphaga</taxon>
        <taxon>Cucujiformia</taxon>
        <taxon>Chrysomeloidea</taxon>
        <taxon>Chrysomelidae</taxon>
        <taxon>Chrysomelinae</taxon>
        <taxon>Doryphorini</taxon>
        <taxon>Leptinotarsa</taxon>
    </lineage>
</organism>
<evidence type="ECO:0000259" key="7">
    <source>
        <dbReference type="Pfam" id="PF00135"/>
    </source>
</evidence>
<dbReference type="EC" id="3.1.1.-" evidence="6"/>
<dbReference type="Gene3D" id="3.40.50.1820">
    <property type="entry name" value="alpha/beta hydrolase"/>
    <property type="match status" value="1"/>
</dbReference>
<comment type="similarity">
    <text evidence="1 6">Belongs to the type-B carboxylesterase/lipase family.</text>
</comment>
<dbReference type="Pfam" id="PF00135">
    <property type="entry name" value="COesterase"/>
    <property type="match status" value="1"/>
</dbReference>
<name>A0A0A7ENL4_LEPDE</name>
<evidence type="ECO:0000256" key="1">
    <source>
        <dbReference type="ARBA" id="ARBA00005964"/>
    </source>
</evidence>
<evidence type="ECO:0000256" key="3">
    <source>
        <dbReference type="ARBA" id="ARBA00022801"/>
    </source>
</evidence>
<evidence type="ECO:0000256" key="4">
    <source>
        <dbReference type="ARBA" id="ARBA00023157"/>
    </source>
</evidence>
<dbReference type="PROSITE" id="PS00122">
    <property type="entry name" value="CARBOXYLESTERASE_B_1"/>
    <property type="match status" value="1"/>
</dbReference>
<evidence type="ECO:0000256" key="2">
    <source>
        <dbReference type="ARBA" id="ARBA00022487"/>
    </source>
</evidence>
<dbReference type="EMBL" id="KM220553">
    <property type="protein sequence ID" value="AIY68344.1"/>
    <property type="molecule type" value="mRNA"/>
</dbReference>
<keyword evidence="5" id="KW-0325">Glycoprotein</keyword>
<dbReference type="ESTHER" id="lepde-a0a0a7enl4">
    <property type="family name" value="Carb_B_Arthropoda"/>
</dbReference>
<dbReference type="InterPro" id="IPR002018">
    <property type="entry name" value="CarbesteraseB"/>
</dbReference>
<dbReference type="InterPro" id="IPR019826">
    <property type="entry name" value="Carboxylesterase_B_AS"/>
</dbReference>
<sequence>MNAKHILPIVIIASLFFIVSTRTETEDENVIVRLPKGAIKGRSRTSANGSIYYSFQDIPYAAPPIGQNRFQVPKSPEAWEGILDATDNTKACIGAIPDNNTSLNINQTEDCLYLNVYTPVNPDNISSLPVFIFIHGGAFITGYGGYYIYEPKHIMDHNIVVVTLNYRLGVFGFLATSDGVIPGNLGLKDQHFAMKWVQENIHIFGGDPNKVTIGGQSAGAISSSYHMISKKSGGLFQNVILQSGAAIDTIGFQENPDKYAFKLGNILNNSLDVMDSKNLLALLMNTTTDEILAAAAQIPFDGNVDYVVLKELIWCPIIESSNLPDAYISEPMYDNLQNGEFKNVSILIGFTDEEALSFLPGIPLEEIAQLFDSDPSLMVNDKLHLDAHNRSIVGNEIWKLYTENTPFARDLGALVRFASDSLITRGVIRHADITSRYVPTYLYQYSYGGDRQKKKFPDTGNVGHSYEMVYIWDVTGFPDVTEFDNVMRQRTLKLWTNFIKYQNPTPEDDSLLQHMIWPKLEPDTSIYLNINNTFSFGSNPRKYNEVKNIFDEYITSPLATY</sequence>